<evidence type="ECO:0000313" key="2">
    <source>
        <dbReference type="EMBL" id="ROL45707.1"/>
    </source>
</evidence>
<dbReference type="Proteomes" id="UP000281406">
    <property type="component" value="Unassembled WGS sequence"/>
</dbReference>
<dbReference type="AlphaFoldDB" id="A0A3N0YHU6"/>
<evidence type="ECO:0000256" key="1">
    <source>
        <dbReference type="SAM" id="MobiDB-lite"/>
    </source>
</evidence>
<name>A0A3N0YHU6_ANAGA</name>
<organism evidence="2 3">
    <name type="scientific">Anabarilius grahami</name>
    <name type="common">Kanglang fish</name>
    <name type="synonym">Barilius grahami</name>
    <dbReference type="NCBI Taxonomy" id="495550"/>
    <lineage>
        <taxon>Eukaryota</taxon>
        <taxon>Metazoa</taxon>
        <taxon>Chordata</taxon>
        <taxon>Craniata</taxon>
        <taxon>Vertebrata</taxon>
        <taxon>Euteleostomi</taxon>
        <taxon>Actinopterygii</taxon>
        <taxon>Neopterygii</taxon>
        <taxon>Teleostei</taxon>
        <taxon>Ostariophysi</taxon>
        <taxon>Cypriniformes</taxon>
        <taxon>Xenocyprididae</taxon>
        <taxon>Xenocypridinae</taxon>
        <taxon>Xenocypridinae incertae sedis</taxon>
        <taxon>Anabarilius</taxon>
    </lineage>
</organism>
<gene>
    <name evidence="2" type="ORF">DPX16_17823</name>
</gene>
<accession>A0A3N0YHU6</accession>
<protein>
    <submittedName>
        <fullName evidence="2">Uncharacterized protein</fullName>
    </submittedName>
</protein>
<evidence type="ECO:0000313" key="3">
    <source>
        <dbReference type="Proteomes" id="UP000281406"/>
    </source>
</evidence>
<feature type="region of interest" description="Disordered" evidence="1">
    <location>
        <begin position="88"/>
        <end position="126"/>
    </location>
</feature>
<sequence length="140" mass="15289">MHKAQKMGNTLGISKSTSSDWLNSTGFPGDVCVTFFNGLPGNKDAVTPNPLMEEESLRVYNCVNEPESGSTKCHCCCKLVYRSQPDPGRIQLRPKTGAMTRPQRSPEVSAEIESTRSSIVKTSSTRQPVAQFLNKPSILA</sequence>
<keyword evidence="3" id="KW-1185">Reference proteome</keyword>
<feature type="compositionally biased region" description="Polar residues" evidence="1">
    <location>
        <begin position="115"/>
        <end position="126"/>
    </location>
</feature>
<dbReference type="EMBL" id="RJVU01042551">
    <property type="protein sequence ID" value="ROL45707.1"/>
    <property type="molecule type" value="Genomic_DNA"/>
</dbReference>
<reference evidence="2 3" key="1">
    <citation type="submission" date="2018-10" db="EMBL/GenBank/DDBJ databases">
        <title>Genome assembly for a Yunnan-Guizhou Plateau 3E fish, Anabarilius grahami (Regan), and its evolutionary and genetic applications.</title>
        <authorList>
            <person name="Jiang W."/>
        </authorList>
    </citation>
    <scope>NUCLEOTIDE SEQUENCE [LARGE SCALE GENOMIC DNA]</scope>
    <source>
        <strain evidence="2">AG-KIZ</strain>
        <tissue evidence="2">Muscle</tissue>
    </source>
</reference>
<proteinExistence type="predicted"/>
<comment type="caution">
    <text evidence="2">The sequence shown here is derived from an EMBL/GenBank/DDBJ whole genome shotgun (WGS) entry which is preliminary data.</text>
</comment>